<dbReference type="EMBL" id="JAEPRD010000470">
    <property type="protein sequence ID" value="KAG2191134.1"/>
    <property type="molecule type" value="Genomic_DNA"/>
</dbReference>
<sequence length="885" mass="101487">PLAFVLFLTLFLLNGKHLTEEACEILMIMFNIALEITHHCYRFPVRAETFVAWCQLASRVHHGMNEYVSCTICHAVHSFETACEKIALLGKICLSVEPFPQSTRCDFFLREDFVDDVKHRQSREVIPGVMSDVYDGSIWREFKMNPADEVSYVQQSNFNLMLTINVDWFQLYTNSVYSCGGIYLTIQNLPRGIRNLRKNVLLCALLPGPGEPKTFQMNHYLRLLVDELLLLADGVQMQTKYHGIVTVKAALTMVACDLPVARKIIGMTSHNSINACNQCTHLFKSIPGHPHQRNFAAAPRDGTLVTRDAASHRVDAEIWKNTATASGRTELEQKNGVRYNELLRLSYFDSIEFVVFDICHYAFMGTAKRMMRVIWREEINIVNDRTVPLITKAHLKEMSKTCLEKLVLRFGYDGQSLCRKVKIGEVGFGHVKSDEFKAWVLAMSPYLLSMRLPKQYYDNWMDFVAANVYLSSPVISLEEVEKMHAHMMTFLDDFVNTYKDPTLFVSNMHYHSHLKMVLKKWGSGPSSWIFNFERYNCDVKSFKTNRKGPVEKTYMKKFLHAIHSEDYFKGLNSSLVLGPRHQVDVERLFAGGNIHGYDKVNEGLEGEYRNSKLHFSLSCFLALNHGHKVVYGYEELPPTALKDMRLKRSCKMNSVMFTHLLRYYVDLYHVWFDPFAATSRITTFITLNLFGAVFKSMESACANARGSYIRAFYCLTDHKDVVREDETSGERTARHYKSISDSGVLRPAQVVMFFRHSVDVMQRSGKTASGTHTFAFVRWFKESAVQLGSYNHHNMHVVANEFEEMSRMSILPVHLIHSPIVVKISHLDNINVVTNMAQRMYFYSDEMAHLDKRARCVVVKRDSTTLVVRGKDIPRDGPAGASKKA</sequence>
<evidence type="ECO:0000313" key="3">
    <source>
        <dbReference type="Proteomes" id="UP000603453"/>
    </source>
</evidence>
<comment type="caution">
    <text evidence="2">The sequence shown here is derived from an EMBL/GenBank/DDBJ whole genome shotgun (WGS) entry which is preliminary data.</text>
</comment>
<accession>A0A8H7QFH8</accession>
<dbReference type="Proteomes" id="UP000603453">
    <property type="component" value="Unassembled WGS sequence"/>
</dbReference>
<dbReference type="Pfam" id="PF02992">
    <property type="entry name" value="Transposase_21"/>
    <property type="match status" value="1"/>
</dbReference>
<organism evidence="2 3">
    <name type="scientific">Mucor saturninus</name>
    <dbReference type="NCBI Taxonomy" id="64648"/>
    <lineage>
        <taxon>Eukaryota</taxon>
        <taxon>Fungi</taxon>
        <taxon>Fungi incertae sedis</taxon>
        <taxon>Mucoromycota</taxon>
        <taxon>Mucoromycotina</taxon>
        <taxon>Mucoromycetes</taxon>
        <taxon>Mucorales</taxon>
        <taxon>Mucorineae</taxon>
        <taxon>Mucoraceae</taxon>
        <taxon>Mucor</taxon>
    </lineage>
</organism>
<evidence type="ECO:0000313" key="2">
    <source>
        <dbReference type="EMBL" id="KAG2191134.1"/>
    </source>
</evidence>
<dbReference type="OrthoDB" id="3269001at2759"/>
<dbReference type="AlphaFoldDB" id="A0A8H7QFH8"/>
<feature type="non-terminal residue" evidence="2">
    <location>
        <position position="1"/>
    </location>
</feature>
<gene>
    <name evidence="2" type="ORF">INT47_004876</name>
</gene>
<dbReference type="PANTHER" id="PTHR46579:SF2">
    <property type="entry name" value="C2H2-TYPE DOMAIN-CONTAINING PROTEIN"/>
    <property type="match status" value="1"/>
</dbReference>
<proteinExistence type="predicted"/>
<keyword evidence="3" id="KW-1185">Reference proteome</keyword>
<keyword evidence="1" id="KW-0732">Signal</keyword>
<dbReference type="PANTHER" id="PTHR46579">
    <property type="entry name" value="F5/8 TYPE C DOMAIN-CONTAINING PROTEIN-RELATED"/>
    <property type="match status" value="1"/>
</dbReference>
<dbReference type="InterPro" id="IPR004242">
    <property type="entry name" value="Transposase_21"/>
</dbReference>
<evidence type="ECO:0000256" key="1">
    <source>
        <dbReference type="SAM" id="SignalP"/>
    </source>
</evidence>
<feature type="chain" id="PRO_5034142323" evidence="1">
    <location>
        <begin position="19"/>
        <end position="885"/>
    </location>
</feature>
<protein>
    <submittedName>
        <fullName evidence="2">Uncharacterized protein</fullName>
    </submittedName>
</protein>
<name>A0A8H7QFH8_9FUNG</name>
<reference evidence="2" key="1">
    <citation type="submission" date="2020-12" db="EMBL/GenBank/DDBJ databases">
        <title>Metabolic potential, ecology and presence of endohyphal bacteria is reflected in genomic diversity of Mucoromycotina.</title>
        <authorList>
            <person name="Muszewska A."/>
            <person name="Okrasinska A."/>
            <person name="Steczkiewicz K."/>
            <person name="Drgas O."/>
            <person name="Orlowska M."/>
            <person name="Perlinska-Lenart U."/>
            <person name="Aleksandrzak-Piekarczyk T."/>
            <person name="Szatraj K."/>
            <person name="Zielenkiewicz U."/>
            <person name="Pilsyk S."/>
            <person name="Malc E."/>
            <person name="Mieczkowski P."/>
            <person name="Kruszewska J.S."/>
            <person name="Biernat P."/>
            <person name="Pawlowska J."/>
        </authorList>
    </citation>
    <scope>NUCLEOTIDE SEQUENCE</scope>
    <source>
        <strain evidence="2">WA0000017839</strain>
    </source>
</reference>
<feature type="signal peptide" evidence="1">
    <location>
        <begin position="1"/>
        <end position="18"/>
    </location>
</feature>